<evidence type="ECO:0000256" key="7">
    <source>
        <dbReference type="SAM" id="MobiDB-lite"/>
    </source>
</evidence>
<keyword evidence="6" id="KW-0472">Membrane</keyword>
<dbReference type="AlphaFoldDB" id="A0A9P4T3X5"/>
<protein>
    <recommendedName>
        <fullName evidence="10">Glycosyltransferase family 31 protein</fullName>
    </recommendedName>
</protein>
<dbReference type="PANTHER" id="PTHR23033">
    <property type="entry name" value="BETA1,3-GALACTOSYLTRANSFERASE"/>
    <property type="match status" value="1"/>
</dbReference>
<accession>A0A9P4T3X5</accession>
<evidence type="ECO:0000256" key="1">
    <source>
        <dbReference type="ARBA" id="ARBA00004606"/>
    </source>
</evidence>
<organism evidence="8 9">
    <name type="scientific">Curvularia kusanoi</name>
    <name type="common">Cochliobolus kusanoi</name>
    <dbReference type="NCBI Taxonomy" id="90978"/>
    <lineage>
        <taxon>Eukaryota</taxon>
        <taxon>Fungi</taxon>
        <taxon>Dikarya</taxon>
        <taxon>Ascomycota</taxon>
        <taxon>Pezizomycotina</taxon>
        <taxon>Dothideomycetes</taxon>
        <taxon>Pleosporomycetidae</taxon>
        <taxon>Pleosporales</taxon>
        <taxon>Pleosporineae</taxon>
        <taxon>Pleosporaceae</taxon>
        <taxon>Curvularia</taxon>
    </lineage>
</organism>
<feature type="region of interest" description="Disordered" evidence="7">
    <location>
        <begin position="487"/>
        <end position="557"/>
    </location>
</feature>
<feature type="compositionally biased region" description="Basic and acidic residues" evidence="7">
    <location>
        <begin position="76"/>
        <end position="97"/>
    </location>
</feature>
<evidence type="ECO:0000313" key="9">
    <source>
        <dbReference type="Proteomes" id="UP000801428"/>
    </source>
</evidence>
<dbReference type="EMBL" id="SWKU01000063">
    <property type="protein sequence ID" value="KAF2993015.1"/>
    <property type="molecule type" value="Genomic_DNA"/>
</dbReference>
<evidence type="ECO:0000256" key="6">
    <source>
        <dbReference type="ARBA" id="ARBA00023136"/>
    </source>
</evidence>
<sequence>MRSLFTPSRIIVVLVIFSLVTFLWTFGLPSQLGQPSLPIIQSPAEEAKLHDPITSAPVPELSASKPPKVVATSASHGERPKEEDDHRWEDKTRKPNAAEKQTVVPVPEETGPAGHDDDGGRWNDKEKAKESGRTAINEPVASTTPAPPAELSSSDEISSADATDVSSAAPTAWPTPALPEPSPIYCKDARNAQHVMVVVKTSKAEIFNELSGHISGILSCVPNFAIFSDHEGEIDGIKVHDALRDISSETKQKNDEFREYSIIRADPEYKPDAEKTKNLDKWKVLPMVYQAYQMNPHAKFYAFIEADTGLSWTNLLQWVDRLDYRIPYYSGAQTFINKVQFAQRGSGILLSQGALRRYAKSYDERWAQEWEQRTAKECCGDYVLATALYDAHVELYRSWPLMQGEQPNTLDYTQKQWCTPAVTWHHMDNTTLAKSWDMQKKWTDKHGWDKPYLHRDAFTEWVQPHLKEKIEDWDNLGSDTQIVAPAGRQKQLKIDEEDAARAAKEKSEQATVQSSHTTQPSQSAKPKPSHTSQPTHDRRDDKKDDQKDGKKEKTDWKTIGTMVKDGADNAQSCKKVCTEVEDCLQWRYTTKGDGECHLSKVVKLGRKVEKREGTQQWTSGWMVERIRTETKKWECKEVAWKFYQ</sequence>
<dbReference type="Gene3D" id="3.90.550.50">
    <property type="match status" value="1"/>
</dbReference>
<feature type="compositionally biased region" description="Polar residues" evidence="7">
    <location>
        <begin position="509"/>
        <end position="534"/>
    </location>
</feature>
<keyword evidence="4" id="KW-0735">Signal-anchor</keyword>
<feature type="region of interest" description="Disordered" evidence="7">
    <location>
        <begin position="55"/>
        <end position="179"/>
    </location>
</feature>
<dbReference type="Proteomes" id="UP000801428">
    <property type="component" value="Unassembled WGS sequence"/>
</dbReference>
<feature type="compositionally biased region" description="Basic and acidic residues" evidence="7">
    <location>
        <begin position="114"/>
        <end position="132"/>
    </location>
</feature>
<dbReference type="GO" id="GO:0016020">
    <property type="term" value="C:membrane"/>
    <property type="evidence" value="ECO:0007669"/>
    <property type="project" value="UniProtKB-SubCell"/>
</dbReference>
<comment type="subcellular location">
    <subcellularLocation>
        <location evidence="1">Membrane</location>
        <topology evidence="1">Single-pass type II membrane protein</topology>
    </subcellularLocation>
</comment>
<reference evidence="8" key="1">
    <citation type="submission" date="2019-04" db="EMBL/GenBank/DDBJ databases">
        <title>Sequencing of skin fungus with MAO and IRED activity.</title>
        <authorList>
            <person name="Marsaioli A.J."/>
            <person name="Bonatto J.M.C."/>
            <person name="Reis Junior O."/>
        </authorList>
    </citation>
    <scope>NUCLEOTIDE SEQUENCE</scope>
    <source>
        <strain evidence="8">30M1</strain>
    </source>
</reference>
<keyword evidence="5" id="KW-1133">Transmembrane helix</keyword>
<evidence type="ECO:0000256" key="3">
    <source>
        <dbReference type="ARBA" id="ARBA00022692"/>
    </source>
</evidence>
<comment type="similarity">
    <text evidence="2">Belongs to the glycosyltransferase 31 family. Beta3-Gal-T subfamily.</text>
</comment>
<feature type="compositionally biased region" description="Basic and acidic residues" evidence="7">
    <location>
        <begin position="499"/>
        <end position="508"/>
    </location>
</feature>
<keyword evidence="9" id="KW-1185">Reference proteome</keyword>
<dbReference type="OrthoDB" id="414175at2759"/>
<evidence type="ECO:0000313" key="8">
    <source>
        <dbReference type="EMBL" id="KAF2993015.1"/>
    </source>
</evidence>
<gene>
    <name evidence="8" type="ORF">E8E13_000830</name>
</gene>
<evidence type="ECO:0000256" key="4">
    <source>
        <dbReference type="ARBA" id="ARBA00022968"/>
    </source>
</evidence>
<comment type="caution">
    <text evidence="8">The sequence shown here is derived from an EMBL/GenBank/DDBJ whole genome shotgun (WGS) entry which is preliminary data.</text>
</comment>
<evidence type="ECO:0008006" key="10">
    <source>
        <dbReference type="Google" id="ProtNLM"/>
    </source>
</evidence>
<keyword evidence="3" id="KW-0812">Transmembrane</keyword>
<name>A0A9P4T3X5_CURKU</name>
<feature type="compositionally biased region" description="Basic and acidic residues" evidence="7">
    <location>
        <begin position="535"/>
        <end position="556"/>
    </location>
</feature>
<dbReference type="PANTHER" id="PTHR23033:SF40">
    <property type="entry name" value="APPLE DOMAIN-CONTAINING PROTEIN"/>
    <property type="match status" value="1"/>
</dbReference>
<evidence type="ECO:0000256" key="2">
    <source>
        <dbReference type="ARBA" id="ARBA00006462"/>
    </source>
</evidence>
<dbReference type="InterPro" id="IPR026050">
    <property type="entry name" value="C1GALT1/C1GALT1_chp1"/>
</dbReference>
<feature type="compositionally biased region" description="Low complexity" evidence="7">
    <location>
        <begin position="159"/>
        <end position="175"/>
    </location>
</feature>
<evidence type="ECO:0000256" key="5">
    <source>
        <dbReference type="ARBA" id="ARBA00022989"/>
    </source>
</evidence>
<proteinExistence type="inferred from homology"/>